<evidence type="ECO:0000313" key="3">
    <source>
        <dbReference type="EMBL" id="MEO1769363.1"/>
    </source>
</evidence>
<reference evidence="3 4" key="1">
    <citation type="submission" date="2024-02" db="EMBL/GenBank/DDBJ databases">
        <title>The Genome Sequence of Enterococcus sp. DIV0159.</title>
        <authorList>
            <person name="Earl A."/>
            <person name="Manson A."/>
            <person name="Gilmore M."/>
            <person name="Sanders J."/>
            <person name="Shea T."/>
            <person name="Howe W."/>
            <person name="Livny J."/>
            <person name="Cuomo C."/>
            <person name="Neafsey D."/>
            <person name="Birren B."/>
        </authorList>
    </citation>
    <scope>NUCLEOTIDE SEQUENCE [LARGE SCALE GENOMIC DNA]</scope>
    <source>
        <strain evidence="3 4">665A</strain>
    </source>
</reference>
<evidence type="ECO:0000256" key="2">
    <source>
        <dbReference type="SAM" id="SignalP"/>
    </source>
</evidence>
<accession>A0ABV0ENS9</accession>
<keyword evidence="2" id="KW-0732">Signal</keyword>
<dbReference type="Proteomes" id="UP000664357">
    <property type="component" value="Unassembled WGS sequence"/>
</dbReference>
<proteinExistence type="predicted"/>
<organism evidence="3 4">
    <name type="scientific">Candidatus Enterococcus ferrettii</name>
    <dbReference type="NCBI Taxonomy" id="2815324"/>
    <lineage>
        <taxon>Bacteria</taxon>
        <taxon>Bacillati</taxon>
        <taxon>Bacillota</taxon>
        <taxon>Bacilli</taxon>
        <taxon>Lactobacillales</taxon>
        <taxon>Enterococcaceae</taxon>
        <taxon>Enterococcus</taxon>
    </lineage>
</organism>
<evidence type="ECO:0000256" key="1">
    <source>
        <dbReference type="SAM" id="MobiDB-lite"/>
    </source>
</evidence>
<evidence type="ECO:0008006" key="5">
    <source>
        <dbReference type="Google" id="ProtNLM"/>
    </source>
</evidence>
<feature type="signal peptide" evidence="2">
    <location>
        <begin position="1"/>
        <end position="21"/>
    </location>
</feature>
<gene>
    <name evidence="3" type="ORF">JZO67_001314</name>
</gene>
<keyword evidence="4" id="KW-1185">Reference proteome</keyword>
<dbReference type="PROSITE" id="PS51257">
    <property type="entry name" value="PROKAR_LIPOPROTEIN"/>
    <property type="match status" value="1"/>
</dbReference>
<sequence>MKKWVVLLVMAGMLAGCSSGGTEETTKSESTTESTSVTELSTSESEKKVELKDTEFQIEGTTYTIKILDKWEVQPEEENIPFSAREELGVQGIMVYGVKKSDVNGFEIFKHGMKEQIVSTEDFQIEEGSAAEAEYQTAHYSGSEYSFTGVTEGIKIEIQYYFLETETDYIVVNLMGVPSFFEKNADLITEMLNSFVTA</sequence>
<feature type="region of interest" description="Disordered" evidence="1">
    <location>
        <begin position="18"/>
        <end position="48"/>
    </location>
</feature>
<feature type="compositionally biased region" description="Low complexity" evidence="1">
    <location>
        <begin position="20"/>
        <end position="43"/>
    </location>
</feature>
<comment type="caution">
    <text evidence="3">The sequence shown here is derived from an EMBL/GenBank/DDBJ whole genome shotgun (WGS) entry which is preliminary data.</text>
</comment>
<dbReference type="EMBL" id="JAFREL020000001">
    <property type="protein sequence ID" value="MEO1769363.1"/>
    <property type="molecule type" value="Genomic_DNA"/>
</dbReference>
<evidence type="ECO:0000313" key="4">
    <source>
        <dbReference type="Proteomes" id="UP000664357"/>
    </source>
</evidence>
<feature type="chain" id="PRO_5046277330" description="Lipoprotein" evidence="2">
    <location>
        <begin position="22"/>
        <end position="198"/>
    </location>
</feature>
<dbReference type="RefSeq" id="WP_207700538.1">
    <property type="nucleotide sequence ID" value="NZ_JAFREL020000001.1"/>
</dbReference>
<protein>
    <recommendedName>
        <fullName evidence="5">Lipoprotein</fullName>
    </recommendedName>
</protein>
<name>A0ABV0ENS9_9ENTE</name>